<dbReference type="GO" id="GO:0060003">
    <property type="term" value="P:copper ion export"/>
    <property type="evidence" value="ECO:0007669"/>
    <property type="project" value="TreeGrafter"/>
</dbReference>
<dbReference type="PANTHER" id="PTHR30097">
    <property type="entry name" value="CATION EFFLUX SYSTEM PROTEIN CUSB"/>
    <property type="match status" value="1"/>
</dbReference>
<dbReference type="KEGG" id="ddb:E7747_13585"/>
<dbReference type="RefSeq" id="WP_136416546.1">
    <property type="nucleotide sequence ID" value="NZ_CP039396.1"/>
</dbReference>
<dbReference type="AlphaFoldDB" id="A0A4P7W6M9"/>
<dbReference type="GO" id="GO:0016020">
    <property type="term" value="C:membrane"/>
    <property type="evidence" value="ECO:0007669"/>
    <property type="project" value="InterPro"/>
</dbReference>
<name>A0A4P7W6M9_9BACT</name>
<sequence length="382" mass="40292">MSYPFAYKLFPAVLSVFSLTVAVSCTHSHSDANDENVAEEGHDHEDEIVMSPADAMRFGVMAEAAVKTPFCEIVKVSGEVLPAATDRSVVSAPTSGIVRLVSGIEQGKAVGNGELIASISAGNMTGGDANKMAKVSLDAAKRELDRLTPLLKDGLITKKEYNDALRSYEEAKSAYSPAAATGRASSPISGVVSELLVSDGSFVEAGQPIATVARSQRLTLKALLPSRHIDMLPRIASANFIPSHSSGKAIRLADRGGKVLSSSMSTADNTPGYLPVYFSFDNHGDVVPGTPADVYLVGTQRSDALTVPAGAISEQQGEKFVYVKVEDHAYAKHPVKVGRNDGRRVEILDGISEGDSVVATGTTFVRLAETSTVVPEGHSHNH</sequence>
<keyword evidence="2" id="KW-0813">Transport</keyword>
<dbReference type="InterPro" id="IPR051909">
    <property type="entry name" value="MFP_Cation_Efflux"/>
</dbReference>
<dbReference type="Pfam" id="PF25975">
    <property type="entry name" value="CzcB_C"/>
    <property type="match status" value="1"/>
</dbReference>
<comment type="similarity">
    <text evidence="1">Belongs to the membrane fusion protein (MFP) (TC 8.A.1) family.</text>
</comment>
<dbReference type="FunFam" id="2.40.420.20:FF:000006">
    <property type="entry name" value="RND family efflux transporter MFP subunit"/>
    <property type="match status" value="1"/>
</dbReference>
<dbReference type="InterPro" id="IPR058649">
    <property type="entry name" value="CzcB_C"/>
</dbReference>
<dbReference type="Gene3D" id="1.10.287.470">
    <property type="entry name" value="Helix hairpin bin"/>
    <property type="match status" value="1"/>
</dbReference>
<dbReference type="InterPro" id="IPR006143">
    <property type="entry name" value="RND_pump_MFP"/>
</dbReference>
<organism evidence="5 6">
    <name type="scientific">Duncaniella dubosii</name>
    <dbReference type="NCBI Taxonomy" id="2518971"/>
    <lineage>
        <taxon>Bacteria</taxon>
        <taxon>Pseudomonadati</taxon>
        <taxon>Bacteroidota</taxon>
        <taxon>Bacteroidia</taxon>
        <taxon>Bacteroidales</taxon>
        <taxon>Muribaculaceae</taxon>
        <taxon>Duncaniella</taxon>
    </lineage>
</organism>
<evidence type="ECO:0000256" key="2">
    <source>
        <dbReference type="ARBA" id="ARBA00022448"/>
    </source>
</evidence>
<proteinExistence type="inferred from homology"/>
<evidence type="ECO:0000256" key="1">
    <source>
        <dbReference type="ARBA" id="ARBA00009477"/>
    </source>
</evidence>
<protein>
    <submittedName>
        <fullName evidence="5">Efflux RND transporter periplasmic adaptor subunit</fullName>
    </submittedName>
</protein>
<dbReference type="EMBL" id="CP039396">
    <property type="protein sequence ID" value="QCD43220.1"/>
    <property type="molecule type" value="Genomic_DNA"/>
</dbReference>
<evidence type="ECO:0000313" key="5">
    <source>
        <dbReference type="EMBL" id="QCD43220.1"/>
    </source>
</evidence>
<dbReference type="Gene3D" id="2.40.50.100">
    <property type="match status" value="1"/>
</dbReference>
<feature type="signal peptide" evidence="3">
    <location>
        <begin position="1"/>
        <end position="22"/>
    </location>
</feature>
<keyword evidence="3" id="KW-0732">Signal</keyword>
<dbReference type="PANTHER" id="PTHR30097:SF4">
    <property type="entry name" value="SLR6042 PROTEIN"/>
    <property type="match status" value="1"/>
</dbReference>
<keyword evidence="6" id="KW-1185">Reference proteome</keyword>
<dbReference type="GO" id="GO:0022857">
    <property type="term" value="F:transmembrane transporter activity"/>
    <property type="evidence" value="ECO:0007669"/>
    <property type="project" value="InterPro"/>
</dbReference>
<feature type="chain" id="PRO_5020389813" evidence="3">
    <location>
        <begin position="23"/>
        <end position="382"/>
    </location>
</feature>
<dbReference type="Proteomes" id="UP000297149">
    <property type="component" value="Chromosome"/>
</dbReference>
<feature type="domain" description="CzcB-like C-terminal circularly permuted SH3-like" evidence="4">
    <location>
        <begin position="305"/>
        <end position="362"/>
    </location>
</feature>
<evidence type="ECO:0000313" key="6">
    <source>
        <dbReference type="Proteomes" id="UP000297149"/>
    </source>
</evidence>
<dbReference type="GO" id="GO:0015679">
    <property type="term" value="P:plasma membrane copper ion transport"/>
    <property type="evidence" value="ECO:0007669"/>
    <property type="project" value="TreeGrafter"/>
</dbReference>
<dbReference type="SUPFAM" id="SSF111369">
    <property type="entry name" value="HlyD-like secretion proteins"/>
    <property type="match status" value="1"/>
</dbReference>
<reference evidence="6" key="1">
    <citation type="submission" date="2019-02" db="EMBL/GenBank/DDBJ databases">
        <title>Isolation and identification of novel species under the genus Muribaculum.</title>
        <authorList>
            <person name="Miyake S."/>
            <person name="Ding Y."/>
            <person name="Low A."/>
            <person name="Soh M."/>
            <person name="Seedorf H."/>
        </authorList>
    </citation>
    <scope>NUCLEOTIDE SEQUENCE [LARGE SCALE GENOMIC DNA]</scope>
    <source>
        <strain evidence="6">H5</strain>
    </source>
</reference>
<evidence type="ECO:0000256" key="3">
    <source>
        <dbReference type="SAM" id="SignalP"/>
    </source>
</evidence>
<accession>A0A4P7W6M9</accession>
<dbReference type="GO" id="GO:0030313">
    <property type="term" value="C:cell envelope"/>
    <property type="evidence" value="ECO:0007669"/>
    <property type="project" value="TreeGrafter"/>
</dbReference>
<evidence type="ECO:0000259" key="4">
    <source>
        <dbReference type="Pfam" id="PF25975"/>
    </source>
</evidence>
<dbReference type="Gene3D" id="2.40.420.20">
    <property type="match status" value="1"/>
</dbReference>
<dbReference type="NCBIfam" id="TIGR01730">
    <property type="entry name" value="RND_mfp"/>
    <property type="match status" value="1"/>
</dbReference>
<gene>
    <name evidence="5" type="ORF">E7747_13585</name>
</gene>